<dbReference type="CDD" id="cd07363">
    <property type="entry name" value="45_DOPA_Dioxygenase"/>
    <property type="match status" value="1"/>
</dbReference>
<dbReference type="GO" id="GO:0016702">
    <property type="term" value="F:oxidoreductase activity, acting on single donors with incorporation of molecular oxygen, incorporation of two atoms of oxygen"/>
    <property type="evidence" value="ECO:0007669"/>
    <property type="project" value="UniProtKB-ARBA"/>
</dbReference>
<comment type="cofactor">
    <cofactor evidence="1">
        <name>Zn(2+)</name>
        <dbReference type="ChEBI" id="CHEBI:29105"/>
    </cofactor>
</comment>
<protein>
    <recommendedName>
        <fullName evidence="6">Extradiol ring-cleavage dioxygenase class III enzyme subunit B domain-containing protein</fullName>
    </recommendedName>
</protein>
<sequence>MEAYAPSLFINHGGGPLPVLGEKHNIEIAHSLRNISSFVDFKRIKAIILVTAHREEDIVTISSGKNIDLIYDYSNFPPESYEFKYAAVGDPILAGRLHRALKNANIPSSLDEKRGWDHGVFIPMMLINPKADIPIVQVSVLKNQNARDHFNVGKVLYEFRKEGIAIIGSGMSYHNMKEFKKAGQLYNDEVVVNEEFDKFLNDICLGVLSPEAIFDWDKTPQGYECHPLGEADHLMPLIVCLGAAGNNTGKNIFSSVFYNKFKLCSFIWN</sequence>
<dbReference type="EMBL" id="CALOZG010000040">
    <property type="protein sequence ID" value="CAH4034258.1"/>
    <property type="molecule type" value="Genomic_DNA"/>
</dbReference>
<keyword evidence="3" id="KW-0479">Metal-binding</keyword>
<keyword evidence="4" id="KW-0862">Zinc</keyword>
<dbReference type="GO" id="GO:0008270">
    <property type="term" value="F:zinc ion binding"/>
    <property type="evidence" value="ECO:0007669"/>
    <property type="project" value="InterPro"/>
</dbReference>
<organism evidence="7 8">
    <name type="scientific">Pieris brassicae</name>
    <name type="common">White butterfly</name>
    <name type="synonym">Large white butterfly</name>
    <dbReference type="NCBI Taxonomy" id="7116"/>
    <lineage>
        <taxon>Eukaryota</taxon>
        <taxon>Metazoa</taxon>
        <taxon>Ecdysozoa</taxon>
        <taxon>Arthropoda</taxon>
        <taxon>Hexapoda</taxon>
        <taxon>Insecta</taxon>
        <taxon>Pterygota</taxon>
        <taxon>Neoptera</taxon>
        <taxon>Endopterygota</taxon>
        <taxon>Lepidoptera</taxon>
        <taxon>Glossata</taxon>
        <taxon>Ditrysia</taxon>
        <taxon>Papilionoidea</taxon>
        <taxon>Pieridae</taxon>
        <taxon>Pierinae</taxon>
        <taxon>Pieris</taxon>
    </lineage>
</organism>
<name>A0A9P0TML0_PIEBR</name>
<evidence type="ECO:0000256" key="2">
    <source>
        <dbReference type="ARBA" id="ARBA00007581"/>
    </source>
</evidence>
<evidence type="ECO:0000256" key="1">
    <source>
        <dbReference type="ARBA" id="ARBA00001947"/>
    </source>
</evidence>
<comment type="caution">
    <text evidence="7">The sequence shown here is derived from an EMBL/GenBank/DDBJ whole genome shotgun (WGS) entry which is preliminary data.</text>
</comment>
<evidence type="ECO:0000256" key="4">
    <source>
        <dbReference type="ARBA" id="ARBA00022833"/>
    </source>
</evidence>
<proteinExistence type="inferred from homology"/>
<gene>
    <name evidence="7" type="ORF">PIBRA_LOCUS10462</name>
</gene>
<evidence type="ECO:0000259" key="6">
    <source>
        <dbReference type="Pfam" id="PF02900"/>
    </source>
</evidence>
<evidence type="ECO:0000313" key="8">
    <source>
        <dbReference type="Proteomes" id="UP001152562"/>
    </source>
</evidence>
<dbReference type="PANTHER" id="PTHR30096">
    <property type="entry name" value="4,5-DOPA DIOXYGENASE EXTRADIOL-LIKE PROTEIN"/>
    <property type="match status" value="1"/>
</dbReference>
<dbReference type="InterPro" id="IPR004183">
    <property type="entry name" value="Xdiol_dOase_suB"/>
</dbReference>
<evidence type="ECO:0000256" key="3">
    <source>
        <dbReference type="ARBA" id="ARBA00022723"/>
    </source>
</evidence>
<dbReference type="OrthoDB" id="7396853at2759"/>
<reference evidence="7" key="1">
    <citation type="submission" date="2022-05" db="EMBL/GenBank/DDBJ databases">
        <authorList>
            <person name="Okamura Y."/>
        </authorList>
    </citation>
    <scope>NUCLEOTIDE SEQUENCE</scope>
</reference>
<comment type="similarity">
    <text evidence="2">Belongs to the DODA-type extradiol aromatic ring-opening dioxygenase family.</text>
</comment>
<dbReference type="GO" id="GO:0008198">
    <property type="term" value="F:ferrous iron binding"/>
    <property type="evidence" value="ECO:0007669"/>
    <property type="project" value="InterPro"/>
</dbReference>
<dbReference type="PIRSF" id="PIRSF006157">
    <property type="entry name" value="Doxgns_DODA"/>
    <property type="match status" value="1"/>
</dbReference>
<dbReference type="Proteomes" id="UP001152562">
    <property type="component" value="Unassembled WGS sequence"/>
</dbReference>
<dbReference type="Pfam" id="PF02900">
    <property type="entry name" value="LigB"/>
    <property type="match status" value="1"/>
</dbReference>
<dbReference type="AlphaFoldDB" id="A0A9P0TML0"/>
<evidence type="ECO:0000256" key="5">
    <source>
        <dbReference type="ARBA" id="ARBA00023002"/>
    </source>
</evidence>
<evidence type="ECO:0000313" key="7">
    <source>
        <dbReference type="EMBL" id="CAH4034258.1"/>
    </source>
</evidence>
<dbReference type="PANTHER" id="PTHR30096:SF0">
    <property type="entry name" value="4,5-DOPA DIOXYGENASE EXTRADIOL-LIKE PROTEIN"/>
    <property type="match status" value="1"/>
</dbReference>
<keyword evidence="5" id="KW-0560">Oxidoreductase</keyword>
<dbReference type="SUPFAM" id="SSF53213">
    <property type="entry name" value="LigB-like"/>
    <property type="match status" value="1"/>
</dbReference>
<dbReference type="InterPro" id="IPR014436">
    <property type="entry name" value="Extradiol_dOase_DODA"/>
</dbReference>
<accession>A0A9P0TML0</accession>
<dbReference type="Gene3D" id="3.40.830.10">
    <property type="entry name" value="LigB-like"/>
    <property type="match status" value="1"/>
</dbReference>
<feature type="domain" description="Extradiol ring-cleavage dioxygenase class III enzyme subunit B" evidence="6">
    <location>
        <begin position="20"/>
        <end position="259"/>
    </location>
</feature>
<keyword evidence="8" id="KW-1185">Reference proteome</keyword>